<feature type="compositionally biased region" description="Polar residues" evidence="1">
    <location>
        <begin position="30"/>
        <end position="46"/>
    </location>
</feature>
<evidence type="ECO:0000313" key="4">
    <source>
        <dbReference type="Proteomes" id="UP000011668"/>
    </source>
</evidence>
<reference evidence="3 4" key="1">
    <citation type="journal article" date="2013" name="Nat. Commun.">
        <title>The evolution and pathogenic mechanisms of the rice sheath blight pathogen.</title>
        <authorList>
            <person name="Zheng A."/>
            <person name="Lin R."/>
            <person name="Xu L."/>
            <person name="Qin P."/>
            <person name="Tang C."/>
            <person name="Ai P."/>
            <person name="Zhang D."/>
            <person name="Liu Y."/>
            <person name="Sun Z."/>
            <person name="Feng H."/>
            <person name="Wang Y."/>
            <person name="Chen Y."/>
            <person name="Liang X."/>
            <person name="Fu R."/>
            <person name="Li Q."/>
            <person name="Zhang J."/>
            <person name="Yu X."/>
            <person name="Xie Z."/>
            <person name="Ding L."/>
            <person name="Guan P."/>
            <person name="Tang J."/>
            <person name="Liang Y."/>
            <person name="Wang S."/>
            <person name="Deng Q."/>
            <person name="Li S."/>
            <person name="Zhu J."/>
            <person name="Wang L."/>
            <person name="Liu H."/>
            <person name="Li P."/>
        </authorList>
    </citation>
    <scope>NUCLEOTIDE SEQUENCE [LARGE SCALE GENOMIC DNA]</scope>
    <source>
        <strain evidence="4">AG-1 IA</strain>
    </source>
</reference>
<gene>
    <name evidence="3" type="ORF">AG1IA_00756</name>
</gene>
<dbReference type="EMBL" id="AFRT01000133">
    <property type="protein sequence ID" value="ELU45212.1"/>
    <property type="molecule type" value="Genomic_DNA"/>
</dbReference>
<keyword evidence="2" id="KW-0812">Transmembrane</keyword>
<comment type="caution">
    <text evidence="3">The sequence shown here is derived from an EMBL/GenBank/DDBJ whole genome shotgun (WGS) entry which is preliminary data.</text>
</comment>
<dbReference type="SUPFAM" id="SSF103473">
    <property type="entry name" value="MFS general substrate transporter"/>
    <property type="match status" value="1"/>
</dbReference>
<dbReference type="Proteomes" id="UP000011668">
    <property type="component" value="Unassembled WGS sequence"/>
</dbReference>
<accession>L8X7Z0</accession>
<feature type="transmembrane region" description="Helical" evidence="2">
    <location>
        <begin position="122"/>
        <end position="145"/>
    </location>
</feature>
<keyword evidence="2" id="KW-1133">Transmembrane helix</keyword>
<feature type="transmembrane region" description="Helical" evidence="2">
    <location>
        <begin position="97"/>
        <end position="116"/>
    </location>
</feature>
<sequence>MRFSLRPWQVDPPYLGRIHARIRSPRTRIHATSPTSRPTAGLRQSQSVDANQEAALEFREEPFVHLHGMSLGSPDLRILAKVYGQIIFGHVCDIAPYQYVVIASGAGAALSAYLLWGFAHSLGLIFAFVIVFGSISGGFGSVWPAASVDIAGSEQSAVSNVFGLLAMTKGVAAVIGPLIVPIPDMVSRT</sequence>
<keyword evidence="2" id="KW-0472">Membrane</keyword>
<dbReference type="Gene3D" id="1.20.1250.20">
    <property type="entry name" value="MFS general substrate transporter like domains"/>
    <property type="match status" value="1"/>
</dbReference>
<dbReference type="OrthoDB" id="2213137at2759"/>
<dbReference type="AlphaFoldDB" id="L8X7Z0"/>
<proteinExistence type="predicted"/>
<evidence type="ECO:0000313" key="3">
    <source>
        <dbReference type="EMBL" id="ELU45212.1"/>
    </source>
</evidence>
<evidence type="ECO:0000256" key="1">
    <source>
        <dbReference type="SAM" id="MobiDB-lite"/>
    </source>
</evidence>
<name>L8X7Z0_THACA</name>
<feature type="transmembrane region" description="Helical" evidence="2">
    <location>
        <begin position="157"/>
        <end position="180"/>
    </location>
</feature>
<evidence type="ECO:0000256" key="2">
    <source>
        <dbReference type="SAM" id="Phobius"/>
    </source>
</evidence>
<feature type="region of interest" description="Disordered" evidence="1">
    <location>
        <begin position="26"/>
        <end position="46"/>
    </location>
</feature>
<organism evidence="3 4">
    <name type="scientific">Thanatephorus cucumeris (strain AG1-IA)</name>
    <name type="common">Rice sheath blight fungus</name>
    <name type="synonym">Rhizoctonia solani</name>
    <dbReference type="NCBI Taxonomy" id="983506"/>
    <lineage>
        <taxon>Eukaryota</taxon>
        <taxon>Fungi</taxon>
        <taxon>Dikarya</taxon>
        <taxon>Basidiomycota</taxon>
        <taxon>Agaricomycotina</taxon>
        <taxon>Agaricomycetes</taxon>
        <taxon>Cantharellales</taxon>
        <taxon>Ceratobasidiaceae</taxon>
        <taxon>Rhizoctonia</taxon>
        <taxon>Rhizoctonia solani AG-1</taxon>
    </lineage>
</organism>
<keyword evidence="4" id="KW-1185">Reference proteome</keyword>
<dbReference type="InterPro" id="IPR036259">
    <property type="entry name" value="MFS_trans_sf"/>
</dbReference>
<protein>
    <submittedName>
        <fullName evidence="3">MFS_1 domain-containing protein</fullName>
    </submittedName>
</protein>
<dbReference type="HOGENOM" id="CLU_1435325_0_0_1"/>